<dbReference type="Proteomes" id="UP000032414">
    <property type="component" value="Chromosome I"/>
</dbReference>
<dbReference type="RefSeq" id="WP_052679591.1">
    <property type="nucleotide sequence ID" value="NZ_CP020614.1"/>
</dbReference>
<protein>
    <submittedName>
        <fullName evidence="1">Putative response regulator</fullName>
    </submittedName>
</protein>
<accession>A0A098GI50</accession>
<reference evidence="1" key="2">
    <citation type="submission" date="2014-09" db="EMBL/GenBank/DDBJ databases">
        <authorList>
            <person name="GOMEZ-VALERO Laura"/>
        </authorList>
    </citation>
    <scope>NUCLEOTIDE SEQUENCE</scope>
    <source>
        <strain evidence="1">ATCC33218</strain>
    </source>
</reference>
<name>A0A098GI50_LEGMI</name>
<dbReference type="SUPFAM" id="SSF55785">
    <property type="entry name" value="PYP-like sensor domain (PAS domain)"/>
    <property type="match status" value="1"/>
</dbReference>
<keyword evidence="4" id="KW-1185">Reference proteome</keyword>
<dbReference type="OrthoDB" id="9770795at2"/>
<dbReference type="InterPro" id="IPR035965">
    <property type="entry name" value="PAS-like_dom_sf"/>
</dbReference>
<dbReference type="Proteomes" id="UP000182998">
    <property type="component" value="Unassembled WGS sequence"/>
</dbReference>
<dbReference type="HOGENOM" id="CLU_2208775_0_0_6"/>
<dbReference type="STRING" id="451.B6N58_13475"/>
<evidence type="ECO:0000313" key="3">
    <source>
        <dbReference type="Proteomes" id="UP000032414"/>
    </source>
</evidence>
<sequence>MDKDIRPQKNKPNKLPSSLAKMKTVQEVHDYYQKIISCMPNNVYWLDRNCITQGCNENVLKFVGLKNLDDFIGITYEEMGKIAGWHEGHAAIYKRDDMEVMATGIPN</sequence>
<dbReference type="EMBL" id="LN614830">
    <property type="protein sequence ID" value="CEG62159.1"/>
    <property type="molecule type" value="Genomic_DNA"/>
</dbReference>
<proteinExistence type="predicted"/>
<reference evidence="2 4" key="3">
    <citation type="submission" date="2016-10" db="EMBL/GenBank/DDBJ databases">
        <authorList>
            <person name="Varghese N."/>
            <person name="Submissions S."/>
        </authorList>
    </citation>
    <scope>NUCLEOTIDE SEQUENCE [LARGE SCALE GENOMIC DNA]</scope>
    <source>
        <strain evidence="2 4">ATCC 33218</strain>
    </source>
</reference>
<evidence type="ECO:0000313" key="1">
    <source>
        <dbReference type="EMBL" id="CEG62159.1"/>
    </source>
</evidence>
<evidence type="ECO:0000313" key="4">
    <source>
        <dbReference type="Proteomes" id="UP000182998"/>
    </source>
</evidence>
<organism evidence="1 3">
    <name type="scientific">Legionella micdadei</name>
    <name type="common">Tatlockia micdadei</name>
    <dbReference type="NCBI Taxonomy" id="451"/>
    <lineage>
        <taxon>Bacteria</taxon>
        <taxon>Pseudomonadati</taxon>
        <taxon>Pseudomonadota</taxon>
        <taxon>Gammaproteobacteria</taxon>
        <taxon>Legionellales</taxon>
        <taxon>Legionellaceae</taxon>
        <taxon>Legionella</taxon>
    </lineage>
</organism>
<dbReference type="AlphaFoldDB" id="A0A098GI50"/>
<gene>
    <name evidence="1" type="ORF">LMI_2921</name>
    <name evidence="2" type="ORF">SAMN02982997_02705</name>
</gene>
<dbReference type="KEGG" id="tmc:LMI_2921"/>
<reference evidence="3" key="1">
    <citation type="submission" date="2014-09" db="EMBL/GenBank/DDBJ databases">
        <authorList>
            <person name="Gomez-Valero L."/>
        </authorList>
    </citation>
    <scope>NUCLEOTIDE SEQUENCE [LARGE SCALE GENOMIC DNA]</scope>
    <source>
        <strain evidence="3">ATCC33218</strain>
    </source>
</reference>
<dbReference type="PATRIC" id="fig|451.8.peg.2512"/>
<evidence type="ECO:0000313" key="2">
    <source>
        <dbReference type="EMBL" id="SCY73560.1"/>
    </source>
</evidence>
<dbReference type="EMBL" id="FMVN01000016">
    <property type="protein sequence ID" value="SCY73560.1"/>
    <property type="molecule type" value="Genomic_DNA"/>
</dbReference>